<dbReference type="PROSITE" id="PS00439">
    <property type="entry name" value="ACYLTRANSF_C_1"/>
    <property type="match status" value="1"/>
</dbReference>
<evidence type="ECO:0000256" key="10">
    <source>
        <dbReference type="ARBA" id="ARBA00023128"/>
    </source>
</evidence>
<evidence type="ECO:0000256" key="1">
    <source>
        <dbReference type="ARBA" id="ARBA00004275"/>
    </source>
</evidence>
<evidence type="ECO:0000313" key="22">
    <source>
        <dbReference type="Proteomes" id="UP001302676"/>
    </source>
</evidence>
<evidence type="ECO:0000256" key="16">
    <source>
        <dbReference type="ARBA" id="ARBA00066910"/>
    </source>
</evidence>
<dbReference type="Proteomes" id="UP001302676">
    <property type="component" value="Unassembled WGS sequence"/>
</dbReference>
<dbReference type="RefSeq" id="XP_062634021.1">
    <property type="nucleotide sequence ID" value="XM_062778226.1"/>
</dbReference>
<dbReference type="Gene3D" id="3.30.559.70">
    <property type="entry name" value="Choline/Carnitine o-acyltransferase, domain 2"/>
    <property type="match status" value="1"/>
</dbReference>
<keyword evidence="6" id="KW-0999">Mitochondrion inner membrane</keyword>
<comment type="caution">
    <text evidence="21">The sequence shown here is derived from an EMBL/GenBank/DDBJ whole genome shotgun (WGS) entry which is preliminary data.</text>
</comment>
<feature type="domain" description="Choline/carnitine acyltransferase" evidence="20">
    <location>
        <begin position="35"/>
        <end position="580"/>
    </location>
</feature>
<keyword evidence="11" id="KW-0472">Membrane</keyword>
<evidence type="ECO:0000256" key="11">
    <source>
        <dbReference type="ARBA" id="ARBA00023136"/>
    </source>
</evidence>
<keyword evidence="10" id="KW-0496">Mitochondrion</keyword>
<dbReference type="AlphaFoldDB" id="A0AAN6UX58"/>
<protein>
    <recommendedName>
        <fullName evidence="17">Carnitine O-acetyltransferase, mitochondrial</fullName>
        <ecNumber evidence="16">2.3.1.7</ecNumber>
    </recommendedName>
</protein>
<comment type="subcellular location">
    <subcellularLocation>
        <location evidence="2">Mitochondrion inner membrane</location>
        <topology evidence="2">Peripheral membrane protein</topology>
        <orientation evidence="2">Matrix side</orientation>
    </subcellularLocation>
    <subcellularLocation>
        <location evidence="1">Peroxisome</location>
    </subcellularLocation>
</comment>
<dbReference type="EMBL" id="MU853626">
    <property type="protein sequence ID" value="KAK4140650.1"/>
    <property type="molecule type" value="Genomic_DNA"/>
</dbReference>
<sequence>MAPASRRNNSSLPAGYVEDKSKGAMLRFQDSLPRLPVPTLEETAARYLKSLKPLLTTAELETSTKAVQDFIAPNGPGRKLQEKLVARREDPKHKNWIYEWWNDAAYLSYRDPVVPYVSYFYSHRDDRRRRDPAKRAAAITTAALEFKKQVDTGSLEPEYMKKLPICMDSYKWMFNASRVPAKPADYPVKFDHAQNKHILVIRKNQFFKIVHEAGGQQLNTSELEQAFRRVYELAGERAPAVGALTSENRDVWTDARAVLLSADPSNAKALEAIESASFVVCLDDARPVTLEERAHAYWHGDGQNRWYDKPLQFIVNDNGTSGFMGEHSMMDGTPTHRLNDYVNEVIVNNKLDFSNPTVRSHLPDPQPVKFTVTKEVQAEIDRAIHDFGAVIGQHQLAVQAYQGYGKGLIKKFKCSPDAYVQMIIQLAYFKLYGKNRPTYESAATRRFQQGRTETCRSVSEDSAAWCRAMGDESADNETRIALFRKAVASHIEYISAASDGKGVDRHLFGLKRLLEPGQEVPAIYADPAFGYSSSWYLSTSQLSSEYFNGYGWSQVIDDGFGIAYMINENSINFNIVSKGLGSDKMSFYLNEAAGDMRDLLVPTLETPKAKI</sequence>
<comment type="function">
    <text evidence="15">Carnitine acetylase is specific for short chain fatty acids. Carnitine acetylase seems to affect the flux through the pyruvate dehydrogenase complex. It may be involved as well in the transport of acetyl-CoA into mitochondria.</text>
</comment>
<dbReference type="GO" id="GO:0006631">
    <property type="term" value="P:fatty acid metabolic process"/>
    <property type="evidence" value="ECO:0007669"/>
    <property type="project" value="UniProtKB-KW"/>
</dbReference>
<dbReference type="InterPro" id="IPR000542">
    <property type="entry name" value="Carn_acyl_trans"/>
</dbReference>
<evidence type="ECO:0000256" key="2">
    <source>
        <dbReference type="ARBA" id="ARBA00004443"/>
    </source>
</evidence>
<evidence type="ECO:0000313" key="21">
    <source>
        <dbReference type="EMBL" id="KAK4140650.1"/>
    </source>
</evidence>
<dbReference type="EC" id="2.3.1.7" evidence="16"/>
<name>A0AAN6UX58_9PEZI</name>
<comment type="similarity">
    <text evidence="3 19">Belongs to the carnitine/choline acetyltransferase family.</text>
</comment>
<keyword evidence="4" id="KW-0813">Transport</keyword>
<evidence type="ECO:0000256" key="5">
    <source>
        <dbReference type="ARBA" id="ARBA00022679"/>
    </source>
</evidence>
<feature type="active site" description="Proton acceptor" evidence="18">
    <location>
        <position position="327"/>
    </location>
</feature>
<dbReference type="GO" id="GO:0009437">
    <property type="term" value="P:carnitine metabolic process"/>
    <property type="evidence" value="ECO:0007669"/>
    <property type="project" value="TreeGrafter"/>
</dbReference>
<dbReference type="InterPro" id="IPR042231">
    <property type="entry name" value="Cho/carn_acyl_trans_2"/>
</dbReference>
<dbReference type="PANTHER" id="PTHR22589:SF103">
    <property type="entry name" value="CARNITINE O-ACETYL-TRANSFERASE, ISOFORM A-RELATED"/>
    <property type="match status" value="1"/>
</dbReference>
<evidence type="ECO:0000256" key="3">
    <source>
        <dbReference type="ARBA" id="ARBA00005232"/>
    </source>
</evidence>
<evidence type="ECO:0000256" key="7">
    <source>
        <dbReference type="ARBA" id="ARBA00022832"/>
    </source>
</evidence>
<dbReference type="Gene3D" id="3.30.559.10">
    <property type="entry name" value="Chloramphenicol acetyltransferase-like domain"/>
    <property type="match status" value="1"/>
</dbReference>
<dbReference type="SUPFAM" id="SSF52777">
    <property type="entry name" value="CoA-dependent acyltransferases"/>
    <property type="match status" value="2"/>
</dbReference>
<evidence type="ECO:0000256" key="15">
    <source>
        <dbReference type="ARBA" id="ARBA00053195"/>
    </source>
</evidence>
<keyword evidence="8" id="KW-0809">Transit peptide</keyword>
<dbReference type="Pfam" id="PF00755">
    <property type="entry name" value="Carn_acyltransf"/>
    <property type="match status" value="1"/>
</dbReference>
<organism evidence="21 22">
    <name type="scientific">Dichotomopilus funicola</name>
    <dbReference type="NCBI Taxonomy" id="1934379"/>
    <lineage>
        <taxon>Eukaryota</taxon>
        <taxon>Fungi</taxon>
        <taxon>Dikarya</taxon>
        <taxon>Ascomycota</taxon>
        <taxon>Pezizomycotina</taxon>
        <taxon>Sordariomycetes</taxon>
        <taxon>Sordariomycetidae</taxon>
        <taxon>Sordariales</taxon>
        <taxon>Chaetomiaceae</taxon>
        <taxon>Dichotomopilus</taxon>
    </lineage>
</organism>
<evidence type="ECO:0000256" key="6">
    <source>
        <dbReference type="ARBA" id="ARBA00022792"/>
    </source>
</evidence>
<evidence type="ECO:0000256" key="18">
    <source>
        <dbReference type="PIRSR" id="PIRSR600542-1"/>
    </source>
</evidence>
<evidence type="ECO:0000259" key="20">
    <source>
        <dbReference type="Pfam" id="PF00755"/>
    </source>
</evidence>
<evidence type="ECO:0000256" key="4">
    <source>
        <dbReference type="ARBA" id="ARBA00022448"/>
    </source>
</evidence>
<keyword evidence="7" id="KW-0276">Fatty acid metabolism</keyword>
<dbReference type="InterPro" id="IPR023213">
    <property type="entry name" value="CAT-like_dom_sf"/>
</dbReference>
<dbReference type="PANTHER" id="PTHR22589">
    <property type="entry name" value="CARNITINE O-ACYLTRANSFERASE"/>
    <property type="match status" value="1"/>
</dbReference>
<evidence type="ECO:0000256" key="8">
    <source>
        <dbReference type="ARBA" id="ARBA00022946"/>
    </source>
</evidence>
<evidence type="ECO:0000256" key="19">
    <source>
        <dbReference type="RuleBase" id="RU003801"/>
    </source>
</evidence>
<evidence type="ECO:0000256" key="17">
    <source>
        <dbReference type="ARBA" id="ARBA00073438"/>
    </source>
</evidence>
<reference evidence="21" key="1">
    <citation type="journal article" date="2023" name="Mol. Phylogenet. Evol.">
        <title>Genome-scale phylogeny and comparative genomics of the fungal order Sordariales.</title>
        <authorList>
            <person name="Hensen N."/>
            <person name="Bonometti L."/>
            <person name="Westerberg I."/>
            <person name="Brannstrom I.O."/>
            <person name="Guillou S."/>
            <person name="Cros-Aarteil S."/>
            <person name="Calhoun S."/>
            <person name="Haridas S."/>
            <person name="Kuo A."/>
            <person name="Mondo S."/>
            <person name="Pangilinan J."/>
            <person name="Riley R."/>
            <person name="LaButti K."/>
            <person name="Andreopoulos B."/>
            <person name="Lipzen A."/>
            <person name="Chen C."/>
            <person name="Yan M."/>
            <person name="Daum C."/>
            <person name="Ng V."/>
            <person name="Clum A."/>
            <person name="Steindorff A."/>
            <person name="Ohm R.A."/>
            <person name="Martin F."/>
            <person name="Silar P."/>
            <person name="Natvig D.O."/>
            <person name="Lalanne C."/>
            <person name="Gautier V."/>
            <person name="Ament-Velasquez S.L."/>
            <person name="Kruys A."/>
            <person name="Hutchinson M.I."/>
            <person name="Powell A.J."/>
            <person name="Barry K."/>
            <person name="Miller A.N."/>
            <person name="Grigoriev I.V."/>
            <person name="Debuchy R."/>
            <person name="Gladieux P."/>
            <person name="Hiltunen Thoren M."/>
            <person name="Johannesson H."/>
        </authorList>
    </citation>
    <scope>NUCLEOTIDE SEQUENCE</scope>
    <source>
        <strain evidence="21">CBS 141.50</strain>
    </source>
</reference>
<reference evidence="21" key="2">
    <citation type="submission" date="2023-05" db="EMBL/GenBank/DDBJ databases">
        <authorList>
            <consortium name="Lawrence Berkeley National Laboratory"/>
            <person name="Steindorff A."/>
            <person name="Hensen N."/>
            <person name="Bonometti L."/>
            <person name="Westerberg I."/>
            <person name="Brannstrom I.O."/>
            <person name="Guillou S."/>
            <person name="Cros-Aarteil S."/>
            <person name="Calhoun S."/>
            <person name="Haridas S."/>
            <person name="Kuo A."/>
            <person name="Mondo S."/>
            <person name="Pangilinan J."/>
            <person name="Riley R."/>
            <person name="Labutti K."/>
            <person name="Andreopoulos B."/>
            <person name="Lipzen A."/>
            <person name="Chen C."/>
            <person name="Yanf M."/>
            <person name="Daum C."/>
            <person name="Ng V."/>
            <person name="Clum A."/>
            <person name="Ohm R."/>
            <person name="Martin F."/>
            <person name="Silar P."/>
            <person name="Natvig D."/>
            <person name="Lalanne C."/>
            <person name="Gautier V."/>
            <person name="Ament-Velasquez S.L."/>
            <person name="Kruys A."/>
            <person name="Hutchinson M.I."/>
            <person name="Powell A.J."/>
            <person name="Barry K."/>
            <person name="Miller A.N."/>
            <person name="Grigoriev I.V."/>
            <person name="Debuchy R."/>
            <person name="Gladieux P."/>
            <person name="Thoren M.H."/>
            <person name="Johannesson H."/>
        </authorList>
    </citation>
    <scope>NUCLEOTIDE SEQUENCE</scope>
    <source>
        <strain evidence="21">CBS 141.50</strain>
    </source>
</reference>
<keyword evidence="13 19" id="KW-0012">Acyltransferase</keyword>
<dbReference type="InterPro" id="IPR039551">
    <property type="entry name" value="Cho/carn_acyl_trans"/>
</dbReference>
<dbReference type="GeneID" id="87814839"/>
<evidence type="ECO:0000256" key="14">
    <source>
        <dbReference type="ARBA" id="ARBA00052702"/>
    </source>
</evidence>
<comment type="catalytic activity">
    <reaction evidence="14">
        <text>(R)-carnitine + acetyl-CoA = O-acetyl-(R)-carnitine + CoA</text>
        <dbReference type="Rhea" id="RHEA:21136"/>
        <dbReference type="ChEBI" id="CHEBI:16347"/>
        <dbReference type="ChEBI" id="CHEBI:57287"/>
        <dbReference type="ChEBI" id="CHEBI:57288"/>
        <dbReference type="ChEBI" id="CHEBI:57589"/>
        <dbReference type="EC" id="2.3.1.7"/>
    </reaction>
</comment>
<dbReference type="GO" id="GO:0005743">
    <property type="term" value="C:mitochondrial inner membrane"/>
    <property type="evidence" value="ECO:0007669"/>
    <property type="project" value="UniProtKB-SubCell"/>
</dbReference>
<dbReference type="GO" id="GO:0005777">
    <property type="term" value="C:peroxisome"/>
    <property type="evidence" value="ECO:0007669"/>
    <property type="project" value="UniProtKB-SubCell"/>
</dbReference>
<accession>A0AAN6UX58</accession>
<keyword evidence="5 19" id="KW-0808">Transferase</keyword>
<evidence type="ECO:0000256" key="13">
    <source>
        <dbReference type="ARBA" id="ARBA00023315"/>
    </source>
</evidence>
<evidence type="ECO:0000256" key="12">
    <source>
        <dbReference type="ARBA" id="ARBA00023140"/>
    </source>
</evidence>
<gene>
    <name evidence="21" type="ORF">C8A04DRAFT_14762</name>
</gene>
<dbReference type="GO" id="GO:0004092">
    <property type="term" value="F:carnitine O-acetyltransferase activity"/>
    <property type="evidence" value="ECO:0007669"/>
    <property type="project" value="UniProtKB-EC"/>
</dbReference>
<proteinExistence type="inferred from homology"/>
<dbReference type="PROSITE" id="PS00440">
    <property type="entry name" value="ACYLTRANSF_C_2"/>
    <property type="match status" value="1"/>
</dbReference>
<dbReference type="FunFam" id="3.30.559.70:FF:000007">
    <property type="entry name" value="Carnitine O-acetyltransferase, mitochondrial"/>
    <property type="match status" value="1"/>
</dbReference>
<keyword evidence="12" id="KW-0576">Peroxisome</keyword>
<keyword evidence="22" id="KW-1185">Reference proteome</keyword>
<keyword evidence="9" id="KW-0443">Lipid metabolism</keyword>
<evidence type="ECO:0000256" key="9">
    <source>
        <dbReference type="ARBA" id="ARBA00023098"/>
    </source>
</evidence>